<dbReference type="InterPro" id="IPR011990">
    <property type="entry name" value="TPR-like_helical_dom_sf"/>
</dbReference>
<dbReference type="PANTHER" id="PTHR45831">
    <property type="entry name" value="LD24721P"/>
    <property type="match status" value="1"/>
</dbReference>
<proteinExistence type="predicted"/>
<evidence type="ECO:0000256" key="2">
    <source>
        <dbReference type="ARBA" id="ARBA00022803"/>
    </source>
</evidence>
<reference evidence="3" key="1">
    <citation type="submission" date="2018-06" db="EMBL/GenBank/DDBJ databases">
        <authorList>
            <person name="Zhirakovskaya E."/>
        </authorList>
    </citation>
    <scope>NUCLEOTIDE SEQUENCE</scope>
</reference>
<dbReference type="GO" id="GO:0016020">
    <property type="term" value="C:membrane"/>
    <property type="evidence" value="ECO:0007669"/>
    <property type="project" value="TreeGrafter"/>
</dbReference>
<dbReference type="GO" id="GO:0060090">
    <property type="term" value="F:molecular adaptor activity"/>
    <property type="evidence" value="ECO:0007669"/>
    <property type="project" value="TreeGrafter"/>
</dbReference>
<dbReference type="Gene3D" id="1.25.40.10">
    <property type="entry name" value="Tetratricopeptide repeat domain"/>
    <property type="match status" value="2"/>
</dbReference>
<dbReference type="SMART" id="SM00028">
    <property type="entry name" value="TPR"/>
    <property type="match status" value="4"/>
</dbReference>
<dbReference type="InterPro" id="IPR019734">
    <property type="entry name" value="TPR_rpt"/>
</dbReference>
<dbReference type="Pfam" id="PF14559">
    <property type="entry name" value="TPR_19"/>
    <property type="match status" value="2"/>
</dbReference>
<gene>
    <name evidence="3" type="ORF">MNBD_NITROSPINAE02-1701</name>
</gene>
<dbReference type="PANTHER" id="PTHR45831:SF2">
    <property type="entry name" value="LD24721P"/>
    <property type="match status" value="1"/>
</dbReference>
<evidence type="ECO:0000256" key="1">
    <source>
        <dbReference type="ARBA" id="ARBA00022737"/>
    </source>
</evidence>
<evidence type="ECO:0000313" key="3">
    <source>
        <dbReference type="EMBL" id="VAX18889.1"/>
    </source>
</evidence>
<keyword evidence="2" id="KW-0802">TPR repeat</keyword>
<dbReference type="GO" id="GO:0006620">
    <property type="term" value="P:post-translational protein targeting to endoplasmic reticulum membrane"/>
    <property type="evidence" value="ECO:0007669"/>
    <property type="project" value="TreeGrafter"/>
</dbReference>
<dbReference type="SUPFAM" id="SSF48452">
    <property type="entry name" value="TPR-like"/>
    <property type="match status" value="1"/>
</dbReference>
<dbReference type="EMBL" id="UOGE01000036">
    <property type="protein sequence ID" value="VAX18889.1"/>
    <property type="molecule type" value="Genomic_DNA"/>
</dbReference>
<protein>
    <submittedName>
        <fullName evidence="3">Uncharacterized protein</fullName>
    </submittedName>
</protein>
<accession>A0A3B1BLR0</accession>
<organism evidence="3">
    <name type="scientific">hydrothermal vent metagenome</name>
    <dbReference type="NCBI Taxonomy" id="652676"/>
    <lineage>
        <taxon>unclassified sequences</taxon>
        <taxon>metagenomes</taxon>
        <taxon>ecological metagenomes</taxon>
    </lineage>
</organism>
<name>A0A3B1BLR0_9ZZZZ</name>
<dbReference type="AlphaFoldDB" id="A0A3B1BLR0"/>
<dbReference type="PROSITE" id="PS50005">
    <property type="entry name" value="TPR"/>
    <property type="match status" value="2"/>
</dbReference>
<dbReference type="GO" id="GO:0072380">
    <property type="term" value="C:TRC complex"/>
    <property type="evidence" value="ECO:0007669"/>
    <property type="project" value="TreeGrafter"/>
</dbReference>
<sequence>MSEPEIKGIFFEKKQISAGTMGTSRVSNDSHELHYYLKSNPKGEVDIFYLKPDGKPTAIVMETIPMDDFKTRFTDCSAHKCEFQPKTEKEEQEEKATERVSIAEQHLDKKEYHAAAFEFGQAIKVDDKNLKAHLGKGKAHMELGQVDEAKESFQKLSEIDSLYEKENKHVFNEYGIELRKSAMYDMAIENYQKAIEIDPDDEALYFNVARAQSEKGDIKEAVANLNKALSIQSDFKEAKALLAAITKETPK</sequence>
<dbReference type="InterPro" id="IPR047150">
    <property type="entry name" value="SGT"/>
</dbReference>
<keyword evidence="1" id="KW-0677">Repeat</keyword>